<proteinExistence type="predicted"/>
<organism evidence="2 3">
    <name type="scientific">Sorangium cellulosum (strain So ce56)</name>
    <name type="common">Polyangium cellulosum (strain So ce56)</name>
    <dbReference type="NCBI Taxonomy" id="448385"/>
    <lineage>
        <taxon>Bacteria</taxon>
        <taxon>Pseudomonadati</taxon>
        <taxon>Myxococcota</taxon>
        <taxon>Polyangia</taxon>
        <taxon>Polyangiales</taxon>
        <taxon>Polyangiaceae</taxon>
        <taxon>Sorangium</taxon>
    </lineage>
</organism>
<evidence type="ECO:0000313" key="2">
    <source>
        <dbReference type="EMBL" id="CAN95730.1"/>
    </source>
</evidence>
<dbReference type="AlphaFoldDB" id="A9G372"/>
<dbReference type="InterPro" id="IPR027417">
    <property type="entry name" value="P-loop_NTPase"/>
</dbReference>
<dbReference type="SUPFAM" id="SSF52540">
    <property type="entry name" value="P-loop containing nucleoside triphosphate hydrolases"/>
    <property type="match status" value="1"/>
</dbReference>
<dbReference type="KEGG" id="scl:sce5567"/>
<accession>A9G372</accession>
<reference evidence="2 3" key="1">
    <citation type="journal article" date="2007" name="Nat. Biotechnol.">
        <title>Complete genome sequence of the myxobacterium Sorangium cellulosum.</title>
        <authorList>
            <person name="Schneiker S."/>
            <person name="Perlova O."/>
            <person name="Kaiser O."/>
            <person name="Gerth K."/>
            <person name="Alici A."/>
            <person name="Altmeyer M.O."/>
            <person name="Bartels D."/>
            <person name="Bekel T."/>
            <person name="Beyer S."/>
            <person name="Bode E."/>
            <person name="Bode H.B."/>
            <person name="Bolten C.J."/>
            <person name="Choudhuri J.V."/>
            <person name="Doss S."/>
            <person name="Elnakady Y.A."/>
            <person name="Frank B."/>
            <person name="Gaigalat L."/>
            <person name="Goesmann A."/>
            <person name="Groeger C."/>
            <person name="Gross F."/>
            <person name="Jelsbak L."/>
            <person name="Jelsbak L."/>
            <person name="Kalinowski J."/>
            <person name="Kegler C."/>
            <person name="Knauber T."/>
            <person name="Konietzny S."/>
            <person name="Kopp M."/>
            <person name="Krause L."/>
            <person name="Krug D."/>
            <person name="Linke B."/>
            <person name="Mahmud T."/>
            <person name="Martinez-Arias R."/>
            <person name="McHardy A.C."/>
            <person name="Merai M."/>
            <person name="Meyer F."/>
            <person name="Mormann S."/>
            <person name="Munoz-Dorado J."/>
            <person name="Perez J."/>
            <person name="Pradella S."/>
            <person name="Rachid S."/>
            <person name="Raddatz G."/>
            <person name="Rosenau F."/>
            <person name="Rueckert C."/>
            <person name="Sasse F."/>
            <person name="Scharfe M."/>
            <person name="Schuster S.C."/>
            <person name="Suen G."/>
            <person name="Treuner-Lange A."/>
            <person name="Velicer G.J."/>
            <person name="Vorholter F.-J."/>
            <person name="Weissman K.J."/>
            <person name="Welch R.D."/>
            <person name="Wenzel S.C."/>
            <person name="Whitworth D.E."/>
            <person name="Wilhelm S."/>
            <person name="Wittmann C."/>
            <person name="Bloecker H."/>
            <person name="Puehler A."/>
            <person name="Mueller R."/>
        </authorList>
    </citation>
    <scope>NUCLEOTIDE SEQUENCE [LARGE SCALE GENOMIC DNA]</scope>
    <source>
        <strain evidence="3">So ce56</strain>
    </source>
</reference>
<evidence type="ECO:0000313" key="3">
    <source>
        <dbReference type="Proteomes" id="UP000002139"/>
    </source>
</evidence>
<keyword evidence="3" id="KW-1185">Reference proteome</keyword>
<name>A9G372_SORC5</name>
<gene>
    <name evidence="2" type="ordered locus">sce5567</name>
</gene>
<feature type="region of interest" description="Disordered" evidence="1">
    <location>
        <begin position="826"/>
        <end position="862"/>
    </location>
</feature>
<dbReference type="EMBL" id="AM746676">
    <property type="protein sequence ID" value="CAN95730.1"/>
    <property type="molecule type" value="Genomic_DNA"/>
</dbReference>
<sequence length="862" mass="97275">MNPRSPSEAIAILLDRYRKLPADGLNEANTRIQFVNYILEHVLGWRIEDFNAEEYVDAEGASDDEKKREWLDYHLRSGETIRLVVEAKRIGSTFSLPANRVQRKIPLRQLLKNNSKPISEAIRQAQKYCLKVGTLGFVVTNGFQWIASVAFAHNVPADKIQAAVFYNLEDIQSNLQEFIDLLSPPAIADQSLMTHAIAGGSLAPTFARRLNQLLRPGEPQGKNYLAQPLHVLMNICFADLTDADHAEMLERCYVSSEAADGYLTQLESFVGTTLPHGVAPAGKIDRGTFDTGPFTEDYRNAGASVLLIGRAGSGKSTFLAITRKRLEQKFGKTGWVLLHVDLYARTQTHATNFDHDRMIADICGDLLVQAEERYPNLNPFDHEHLNEIFAGEIRRLRTSLSASARSADALQLRIDELIQGHIRDPHSHLKAYLGYLRRKNVSATILLDNVDRGTEEFERVTFQLAQALALNTKATVVTSLRDTTYHNGKVLGFLDVGRHIAFSVSPPPFTEVVRRRFEYARERLRVDTRLSVRFERALAGMPSERVYDFANILAEMILGDNRDIQECISFLAGTNIRRALELLEDFSTSPNTDLDKLFQQYQRAEKRQRFEFGTPIDAFLRSIMLMRSLRYSESASRIANLFQVSQRLLVSHFTAIRILQFLSWRANQVRETMDIPVDDLVGHLGAIGHSSVNVVEVLNHLGKFGLVVSLSQPEPPWSRKDVVRLGAAGRYYLDELMYSREYVRNVVDDTYLYEEATLKSIELLHHDRDKAWPQRAEEKAKMLLLYLARREHEELNRIGISASRPPWLKPVIEDIGTRQFGPSFAAAFRSHQGPSKGAGSGSVGQTDGRVRGTKGSRPPPRG</sequence>
<protein>
    <recommendedName>
        <fullName evidence="4">AAA+ ATPase domain-containing protein</fullName>
    </recommendedName>
</protein>
<dbReference type="Proteomes" id="UP000002139">
    <property type="component" value="Chromosome"/>
</dbReference>
<evidence type="ECO:0000256" key="1">
    <source>
        <dbReference type="SAM" id="MobiDB-lite"/>
    </source>
</evidence>
<evidence type="ECO:0008006" key="4">
    <source>
        <dbReference type="Google" id="ProtNLM"/>
    </source>
</evidence>
<dbReference type="HOGENOM" id="CLU_342533_0_0_7"/>
<dbReference type="eggNOG" id="COG2810">
    <property type="taxonomic scope" value="Bacteria"/>
</dbReference>